<dbReference type="Proteomes" id="UP001145050">
    <property type="component" value="Unassembled WGS sequence"/>
</dbReference>
<accession>A0A9X3WSB1</accession>
<organism evidence="1 2">
    <name type="scientific">Terrihalobacillus insolitus</name>
    <dbReference type="NCBI Taxonomy" id="2950438"/>
    <lineage>
        <taxon>Bacteria</taxon>
        <taxon>Bacillati</taxon>
        <taxon>Bacillota</taxon>
        <taxon>Bacilli</taxon>
        <taxon>Bacillales</taxon>
        <taxon>Bacillaceae</taxon>
        <taxon>Terrihalobacillus</taxon>
    </lineage>
</organism>
<protein>
    <submittedName>
        <fullName evidence="1">Hydrolase</fullName>
    </submittedName>
</protein>
<sequence length="102" mass="12157">MEKKKYFIDLGTREISQIQAGDNNDFTIYATEEDISQLREWFDQMYDSDHEAFWRAHVPIKPYHDDESNDQYDDGIVHAYKMIYEMGDDKTRAHIESMGILE</sequence>
<dbReference type="AlphaFoldDB" id="A0A9X3WSB1"/>
<name>A0A9X3WSB1_9BACI</name>
<reference evidence="1" key="1">
    <citation type="submission" date="2022-06" db="EMBL/GenBank/DDBJ databases">
        <title>Aquibacillus sp. a new bacterium isolated from soil saline samples.</title>
        <authorList>
            <person name="Galisteo C."/>
            <person name="De La Haba R."/>
            <person name="Sanchez-Porro C."/>
            <person name="Ventosa A."/>
        </authorList>
    </citation>
    <scope>NUCLEOTIDE SEQUENCE</scope>
    <source>
        <strain evidence="1">3ASR75-11</strain>
    </source>
</reference>
<dbReference type="EMBL" id="JAMQKB010000001">
    <property type="protein sequence ID" value="MDC3422896.1"/>
    <property type="molecule type" value="Genomic_DNA"/>
</dbReference>
<keyword evidence="2" id="KW-1185">Reference proteome</keyword>
<proteinExistence type="predicted"/>
<comment type="caution">
    <text evidence="1">The sequence shown here is derived from an EMBL/GenBank/DDBJ whole genome shotgun (WGS) entry which is preliminary data.</text>
</comment>
<evidence type="ECO:0000313" key="2">
    <source>
        <dbReference type="Proteomes" id="UP001145050"/>
    </source>
</evidence>
<dbReference type="RefSeq" id="WP_272434520.1">
    <property type="nucleotide sequence ID" value="NZ_JAMQKB010000001.1"/>
</dbReference>
<gene>
    <name evidence="1" type="ORF">NC797_00055</name>
</gene>
<keyword evidence="1" id="KW-0378">Hydrolase</keyword>
<dbReference type="GO" id="GO:0016787">
    <property type="term" value="F:hydrolase activity"/>
    <property type="evidence" value="ECO:0007669"/>
    <property type="project" value="UniProtKB-KW"/>
</dbReference>
<evidence type="ECO:0000313" key="1">
    <source>
        <dbReference type="EMBL" id="MDC3422896.1"/>
    </source>
</evidence>